<sequence length="284" mass="32123">MDPSQQYLDDNLYSEGFEIPSQYSCFDEIRDDNSVDELLLNNTFTLLTDEGSNAYLPEEYKGSTTCGEVDAEEHLLARIEKSISSPTADQSGSVKPTNNDLDTCMKSDNLANFPLMQTFTDRNGDIIPSCNNLSSTNGSIGSGRLSYEPDVSLSSPELTVNSIINCLPTRKQERPSASQQSPDPPRTPRNFKVQEGVDQVLFIVPNTTPSLKDGYQWRKYGRKQISDATNSRSYFRCAVHGCPVRKWTQSYQGFVRFYYKGRHNHPPPPIWWKLSQVIKFHQVL</sequence>
<evidence type="ECO:0000313" key="9">
    <source>
        <dbReference type="Proteomes" id="UP000825935"/>
    </source>
</evidence>
<proteinExistence type="predicted"/>
<dbReference type="Pfam" id="PF03106">
    <property type="entry name" value="WRKY"/>
    <property type="match status" value="1"/>
</dbReference>
<keyword evidence="3" id="KW-0238">DNA-binding</keyword>
<organism evidence="8 9">
    <name type="scientific">Ceratopteris richardii</name>
    <name type="common">Triangle waterfern</name>
    <dbReference type="NCBI Taxonomy" id="49495"/>
    <lineage>
        <taxon>Eukaryota</taxon>
        <taxon>Viridiplantae</taxon>
        <taxon>Streptophyta</taxon>
        <taxon>Embryophyta</taxon>
        <taxon>Tracheophyta</taxon>
        <taxon>Polypodiopsida</taxon>
        <taxon>Polypodiidae</taxon>
        <taxon>Polypodiales</taxon>
        <taxon>Pteridineae</taxon>
        <taxon>Pteridaceae</taxon>
        <taxon>Parkerioideae</taxon>
        <taxon>Ceratopteris</taxon>
    </lineage>
</organism>
<evidence type="ECO:0000256" key="6">
    <source>
        <dbReference type="SAM" id="MobiDB-lite"/>
    </source>
</evidence>
<dbReference type="PANTHER" id="PTHR31221:SF334">
    <property type="entry name" value="WRKY TRANSCRIPTION FACTOR 57-RELATED"/>
    <property type="match status" value="1"/>
</dbReference>
<dbReference type="GO" id="GO:0043565">
    <property type="term" value="F:sequence-specific DNA binding"/>
    <property type="evidence" value="ECO:0007669"/>
    <property type="project" value="InterPro"/>
</dbReference>
<reference evidence="8" key="1">
    <citation type="submission" date="2021-08" db="EMBL/GenBank/DDBJ databases">
        <title>WGS assembly of Ceratopteris richardii.</title>
        <authorList>
            <person name="Marchant D.B."/>
            <person name="Chen G."/>
            <person name="Jenkins J."/>
            <person name="Shu S."/>
            <person name="Leebens-Mack J."/>
            <person name="Grimwood J."/>
            <person name="Schmutz J."/>
            <person name="Soltis P."/>
            <person name="Soltis D."/>
            <person name="Chen Z.-H."/>
        </authorList>
    </citation>
    <scope>NUCLEOTIDE SEQUENCE</scope>
    <source>
        <strain evidence="8">Whitten #5841</strain>
        <tissue evidence="8">Leaf</tissue>
    </source>
</reference>
<evidence type="ECO:0000256" key="2">
    <source>
        <dbReference type="ARBA" id="ARBA00023015"/>
    </source>
</evidence>
<dbReference type="InterPro" id="IPR044810">
    <property type="entry name" value="WRKY_plant"/>
</dbReference>
<keyword evidence="4" id="KW-0804">Transcription</keyword>
<dbReference type="Proteomes" id="UP000825935">
    <property type="component" value="Chromosome 28"/>
</dbReference>
<accession>A0A8T2RBN6</accession>
<dbReference type="EMBL" id="CM035433">
    <property type="protein sequence ID" value="KAH7293257.1"/>
    <property type="molecule type" value="Genomic_DNA"/>
</dbReference>
<feature type="domain" description="WRKY" evidence="7">
    <location>
        <begin position="206"/>
        <end position="268"/>
    </location>
</feature>
<dbReference type="AlphaFoldDB" id="A0A8T2RBN6"/>
<dbReference type="Gene3D" id="2.20.25.80">
    <property type="entry name" value="WRKY domain"/>
    <property type="match status" value="1"/>
</dbReference>
<dbReference type="GO" id="GO:0003700">
    <property type="term" value="F:DNA-binding transcription factor activity"/>
    <property type="evidence" value="ECO:0007669"/>
    <property type="project" value="InterPro"/>
</dbReference>
<evidence type="ECO:0000256" key="5">
    <source>
        <dbReference type="ARBA" id="ARBA00023242"/>
    </source>
</evidence>
<protein>
    <recommendedName>
        <fullName evidence="7">WRKY domain-containing protein</fullName>
    </recommendedName>
</protein>
<feature type="region of interest" description="Disordered" evidence="6">
    <location>
        <begin position="169"/>
        <end position="191"/>
    </location>
</feature>
<keyword evidence="9" id="KW-1185">Reference proteome</keyword>
<evidence type="ECO:0000256" key="4">
    <source>
        <dbReference type="ARBA" id="ARBA00023163"/>
    </source>
</evidence>
<comment type="caution">
    <text evidence="8">The sequence shown here is derived from an EMBL/GenBank/DDBJ whole genome shotgun (WGS) entry which is preliminary data.</text>
</comment>
<dbReference type="PROSITE" id="PS50811">
    <property type="entry name" value="WRKY"/>
    <property type="match status" value="1"/>
</dbReference>
<name>A0A8T2RBN6_CERRI</name>
<keyword evidence="5" id="KW-0539">Nucleus</keyword>
<gene>
    <name evidence="8" type="ORF">KP509_28G018000</name>
</gene>
<evidence type="ECO:0000259" key="7">
    <source>
        <dbReference type="PROSITE" id="PS50811"/>
    </source>
</evidence>
<dbReference type="PANTHER" id="PTHR31221">
    <property type="entry name" value="WRKY TRANSCRIPTION FACTOR PROTEIN 1-RELATED"/>
    <property type="match status" value="1"/>
</dbReference>
<dbReference type="SMART" id="SM00774">
    <property type="entry name" value="WRKY"/>
    <property type="match status" value="1"/>
</dbReference>
<dbReference type="GO" id="GO:0005634">
    <property type="term" value="C:nucleus"/>
    <property type="evidence" value="ECO:0007669"/>
    <property type="project" value="UniProtKB-SubCell"/>
</dbReference>
<dbReference type="SUPFAM" id="SSF118290">
    <property type="entry name" value="WRKY DNA-binding domain"/>
    <property type="match status" value="1"/>
</dbReference>
<dbReference type="OrthoDB" id="1879341at2759"/>
<comment type="subcellular location">
    <subcellularLocation>
        <location evidence="1">Nucleus</location>
    </subcellularLocation>
</comment>
<dbReference type="InterPro" id="IPR036576">
    <property type="entry name" value="WRKY_dom_sf"/>
</dbReference>
<keyword evidence="2" id="KW-0805">Transcription regulation</keyword>
<evidence type="ECO:0000313" key="8">
    <source>
        <dbReference type="EMBL" id="KAH7293257.1"/>
    </source>
</evidence>
<evidence type="ECO:0000256" key="3">
    <source>
        <dbReference type="ARBA" id="ARBA00023125"/>
    </source>
</evidence>
<dbReference type="InterPro" id="IPR003657">
    <property type="entry name" value="WRKY_dom"/>
</dbReference>
<evidence type="ECO:0000256" key="1">
    <source>
        <dbReference type="ARBA" id="ARBA00004123"/>
    </source>
</evidence>